<proteinExistence type="predicted"/>
<evidence type="ECO:0008006" key="3">
    <source>
        <dbReference type="Google" id="ProtNLM"/>
    </source>
</evidence>
<name>A0A087B4I0_9BIFI</name>
<keyword evidence="2" id="KW-1185">Reference proteome</keyword>
<dbReference type="RefSeq" id="WP_033516276.1">
    <property type="nucleotide sequence ID" value="NZ_JGYV01000001.1"/>
</dbReference>
<evidence type="ECO:0000313" key="2">
    <source>
        <dbReference type="Proteomes" id="UP000029067"/>
    </source>
</evidence>
<dbReference type="EMBL" id="JGYV01000001">
    <property type="protein sequence ID" value="KFI65930.1"/>
    <property type="molecule type" value="Genomic_DNA"/>
</dbReference>
<evidence type="ECO:0000313" key="1">
    <source>
        <dbReference type="EMBL" id="KFI65930.1"/>
    </source>
</evidence>
<accession>A0A087B4I0</accession>
<organism evidence="1 2">
    <name type="scientific">Bifidobacterium cuniculi</name>
    <dbReference type="NCBI Taxonomy" id="1688"/>
    <lineage>
        <taxon>Bacteria</taxon>
        <taxon>Bacillati</taxon>
        <taxon>Actinomycetota</taxon>
        <taxon>Actinomycetes</taxon>
        <taxon>Bifidobacteriales</taxon>
        <taxon>Bifidobacteriaceae</taxon>
        <taxon>Bifidobacterium</taxon>
    </lineage>
</organism>
<dbReference type="Proteomes" id="UP000029067">
    <property type="component" value="Unassembled WGS sequence"/>
</dbReference>
<dbReference type="AlphaFoldDB" id="A0A087B4I0"/>
<gene>
    <name evidence="1" type="ORF">BCUN_0429</name>
</gene>
<reference evidence="1 2" key="1">
    <citation type="submission" date="2014-03" db="EMBL/GenBank/DDBJ databases">
        <title>Genomics of Bifidobacteria.</title>
        <authorList>
            <person name="Ventura M."/>
            <person name="Milani C."/>
            <person name="Lugli G.A."/>
        </authorList>
    </citation>
    <scope>NUCLEOTIDE SEQUENCE [LARGE SCALE GENOMIC DNA]</scope>
    <source>
        <strain evidence="1 2">LMG 10738</strain>
    </source>
</reference>
<sequence>MAKTKEEPLLQYRVGNERVSAYENRIEIRHPKVLTLGLTHRTDTIFYSAIQDVDVATRSITVHMGTLRLQRIGGSKKDIRALVDIINAHR</sequence>
<comment type="caution">
    <text evidence="1">The sequence shown here is derived from an EMBL/GenBank/DDBJ whole genome shotgun (WGS) entry which is preliminary data.</text>
</comment>
<protein>
    <recommendedName>
        <fullName evidence="3">Bacterial Pleckstrin homology domain-containing protein</fullName>
    </recommendedName>
</protein>